<dbReference type="GO" id="GO:0005549">
    <property type="term" value="F:odorant binding"/>
    <property type="evidence" value="ECO:0007669"/>
    <property type="project" value="InterPro"/>
</dbReference>
<organism evidence="11 12">
    <name type="scientific">Asbolus verrucosus</name>
    <name type="common">Desert ironclad beetle</name>
    <dbReference type="NCBI Taxonomy" id="1661398"/>
    <lineage>
        <taxon>Eukaryota</taxon>
        <taxon>Metazoa</taxon>
        <taxon>Ecdysozoa</taxon>
        <taxon>Arthropoda</taxon>
        <taxon>Hexapoda</taxon>
        <taxon>Insecta</taxon>
        <taxon>Pterygota</taxon>
        <taxon>Neoptera</taxon>
        <taxon>Endopterygota</taxon>
        <taxon>Coleoptera</taxon>
        <taxon>Polyphaga</taxon>
        <taxon>Cucujiformia</taxon>
        <taxon>Tenebrionidae</taxon>
        <taxon>Pimeliinae</taxon>
        <taxon>Asbolus</taxon>
    </lineage>
</organism>
<feature type="transmembrane region" description="Helical" evidence="10">
    <location>
        <begin position="407"/>
        <end position="428"/>
    </location>
</feature>
<dbReference type="EMBL" id="QDEB01092837">
    <property type="protein sequence ID" value="RZC32999.1"/>
    <property type="molecule type" value="Genomic_DNA"/>
</dbReference>
<feature type="transmembrane region" description="Helical" evidence="10">
    <location>
        <begin position="440"/>
        <end position="460"/>
    </location>
</feature>
<feature type="transmembrane region" description="Helical" evidence="10">
    <location>
        <begin position="59"/>
        <end position="81"/>
    </location>
</feature>
<name>A0A482VKH3_ASBVE</name>
<evidence type="ECO:0000256" key="1">
    <source>
        <dbReference type="ARBA" id="ARBA00004651"/>
    </source>
</evidence>
<feature type="transmembrane region" description="Helical" evidence="10">
    <location>
        <begin position="258"/>
        <end position="279"/>
    </location>
</feature>
<dbReference type="GO" id="GO:0004984">
    <property type="term" value="F:olfactory receptor activity"/>
    <property type="evidence" value="ECO:0007669"/>
    <property type="project" value="InterPro"/>
</dbReference>
<keyword evidence="12" id="KW-1185">Reference proteome</keyword>
<accession>A0A482VKH3</accession>
<dbReference type="GO" id="GO:0005886">
    <property type="term" value="C:plasma membrane"/>
    <property type="evidence" value="ECO:0007669"/>
    <property type="project" value="UniProtKB-SubCell"/>
</dbReference>
<comment type="subcellular location">
    <subcellularLocation>
        <location evidence="1">Cell membrane</location>
        <topology evidence="1">Multi-pass membrane protein</topology>
    </subcellularLocation>
</comment>
<dbReference type="PANTHER" id="PTHR21137:SF35">
    <property type="entry name" value="ODORANT RECEPTOR 19A-RELATED"/>
    <property type="match status" value="1"/>
</dbReference>
<keyword evidence="9" id="KW-0807">Transducer</keyword>
<dbReference type="InterPro" id="IPR004117">
    <property type="entry name" value="7tm6_olfct_rcpt"/>
</dbReference>
<keyword evidence="6 10" id="KW-1133">Transmembrane helix</keyword>
<feature type="transmembrane region" description="Helical" evidence="10">
    <location>
        <begin position="182"/>
        <end position="208"/>
    </location>
</feature>
<keyword evidence="5" id="KW-0552">Olfaction</keyword>
<evidence type="ECO:0000256" key="4">
    <source>
        <dbReference type="ARBA" id="ARBA00022692"/>
    </source>
</evidence>
<dbReference type="Pfam" id="PF02949">
    <property type="entry name" value="7tm_6"/>
    <property type="match status" value="2"/>
</dbReference>
<evidence type="ECO:0000256" key="7">
    <source>
        <dbReference type="ARBA" id="ARBA00023136"/>
    </source>
</evidence>
<dbReference type="GO" id="GO:0007165">
    <property type="term" value="P:signal transduction"/>
    <property type="evidence" value="ECO:0007669"/>
    <property type="project" value="UniProtKB-KW"/>
</dbReference>
<evidence type="ECO:0000313" key="12">
    <source>
        <dbReference type="Proteomes" id="UP000292052"/>
    </source>
</evidence>
<reference evidence="11 12" key="1">
    <citation type="submission" date="2017-03" db="EMBL/GenBank/DDBJ databases">
        <title>Genome of the blue death feigning beetle - Asbolus verrucosus.</title>
        <authorList>
            <person name="Rider S.D."/>
        </authorList>
    </citation>
    <scope>NUCLEOTIDE SEQUENCE [LARGE SCALE GENOMIC DNA]</scope>
    <source>
        <strain evidence="11">Butters</strain>
        <tissue evidence="11">Head and leg muscle</tissue>
    </source>
</reference>
<dbReference type="OrthoDB" id="7720078at2759"/>
<sequence>MKNFDWKFSIRINILMLRLVGLWPEGDEIYKLNFYTLYSVISIVVFTTAHNFFQTVHIFMVYSDLEALAAAIFVTLTDLLAQMKIFYFTHNMSILKGLMIKLNCEMFLPKRESQRMLVRPSLSFWKMTYTMFWMPVGTTLFLWAIFPVLDGSVKQHRLPFAAWYPYDAKISPFYEITYFHQVISILLMATANLNMDMLIAALMVYIGAQCDLLCDDLRNLQEVNFNSALLDSIEHHKNIVIFAQSCNTFFEMIVLGQFFTSSVSIAVAMFQLTLVAPLSSECYSLLFYVGSITVQIFLYCWFGNEVEIKQHHLPFAAWYPFDEQMSPLFEITYIHQVLSSWVLAITTLNMDMLIVALMVYTGAQCDILCDDLRNLRDSEKSCFNVKLVHSIVHHNRIVNFAENCNKFFNLLVLAQFFVSAVSIAVAMFKLTLVEPFSSECYSTLFYVGTITMEIFLYCWFGNEVEIK</sequence>
<proteinExistence type="predicted"/>
<keyword evidence="8" id="KW-0675">Receptor</keyword>
<evidence type="ECO:0000313" key="11">
    <source>
        <dbReference type="EMBL" id="RZC32999.1"/>
    </source>
</evidence>
<evidence type="ECO:0000256" key="2">
    <source>
        <dbReference type="ARBA" id="ARBA00022475"/>
    </source>
</evidence>
<evidence type="ECO:0000256" key="3">
    <source>
        <dbReference type="ARBA" id="ARBA00022606"/>
    </source>
</evidence>
<dbReference type="Proteomes" id="UP000292052">
    <property type="component" value="Unassembled WGS sequence"/>
</dbReference>
<feature type="transmembrane region" description="Helical" evidence="10">
    <location>
        <begin position="35"/>
        <end position="53"/>
    </location>
</feature>
<keyword evidence="4 10" id="KW-0812">Transmembrane</keyword>
<evidence type="ECO:0000256" key="9">
    <source>
        <dbReference type="ARBA" id="ARBA00023224"/>
    </source>
</evidence>
<keyword evidence="7 10" id="KW-0472">Membrane</keyword>
<evidence type="ECO:0000256" key="8">
    <source>
        <dbReference type="ARBA" id="ARBA00023170"/>
    </source>
</evidence>
<evidence type="ECO:0000256" key="10">
    <source>
        <dbReference type="SAM" id="Phobius"/>
    </source>
</evidence>
<feature type="transmembrane region" description="Helical" evidence="10">
    <location>
        <begin position="124"/>
        <end position="146"/>
    </location>
</feature>
<keyword evidence="3" id="KW-0716">Sensory transduction</keyword>
<feature type="transmembrane region" description="Helical" evidence="10">
    <location>
        <begin position="285"/>
        <end position="302"/>
    </location>
</feature>
<dbReference type="PANTHER" id="PTHR21137">
    <property type="entry name" value="ODORANT RECEPTOR"/>
    <property type="match status" value="1"/>
</dbReference>
<keyword evidence="2" id="KW-1003">Cell membrane</keyword>
<gene>
    <name evidence="11" type="ORF">BDFB_009994</name>
</gene>
<protein>
    <submittedName>
        <fullName evidence="11">7tm 6 domain containing protein</fullName>
    </submittedName>
</protein>
<evidence type="ECO:0000256" key="5">
    <source>
        <dbReference type="ARBA" id="ARBA00022725"/>
    </source>
</evidence>
<evidence type="ECO:0000256" key="6">
    <source>
        <dbReference type="ARBA" id="ARBA00022989"/>
    </source>
</evidence>
<dbReference type="AlphaFoldDB" id="A0A482VKH3"/>
<feature type="non-terminal residue" evidence="11">
    <location>
        <position position="467"/>
    </location>
</feature>
<comment type="caution">
    <text evidence="11">The sequence shown here is derived from an EMBL/GenBank/DDBJ whole genome shotgun (WGS) entry which is preliminary data.</text>
</comment>